<dbReference type="RefSeq" id="WP_308135255.1">
    <property type="nucleotide sequence ID" value="NZ_CP133197.1"/>
</dbReference>
<feature type="transmembrane region" description="Helical" evidence="1">
    <location>
        <begin position="26"/>
        <end position="45"/>
    </location>
</feature>
<keyword evidence="1" id="KW-1133">Transmembrane helix</keyword>
<sequence>MSKLFRFGDTIAGYEVPVLNEREVRAAAGILFFFAIITFMNAFLMGNFYPIQVFIVAFLVDFTIRLFINPQFAPSMILGRFAVRNQTPEYVGAPQKRFAWIIGFALALLMFYLMVLNRVVGPINMLVCSACMMLMFFEAAFGICLGCKVFNLFFREKAKLCPGDACEANTRHDIQKIGMAQIASLVVFLGLIGVVGQQLHGATPADMTHHEAAASDGAANDECTPPDFAVKMGHAEMWKLHHNCK</sequence>
<accession>A0AA51MME7</accession>
<dbReference type="EMBL" id="CP133217">
    <property type="protein sequence ID" value="WML85007.1"/>
    <property type="molecule type" value="Genomic_DNA"/>
</dbReference>
<organism evidence="4">
    <name type="scientific">Thiothrix subterranea</name>
    <dbReference type="NCBI Taxonomy" id="2735563"/>
    <lineage>
        <taxon>Bacteria</taxon>
        <taxon>Pseudomonadati</taxon>
        <taxon>Pseudomonadota</taxon>
        <taxon>Gammaproteobacteria</taxon>
        <taxon>Thiotrichales</taxon>
        <taxon>Thiotrichaceae</taxon>
        <taxon>Thiothrix</taxon>
    </lineage>
</organism>
<dbReference type="EMBL" id="JAVFKN010000016">
    <property type="protein sequence ID" value="MDQ5769371.1"/>
    <property type="molecule type" value="Genomic_DNA"/>
</dbReference>
<dbReference type="Pfam" id="PF14340">
    <property type="entry name" value="DUF4395"/>
    <property type="match status" value="1"/>
</dbReference>
<feature type="transmembrane region" description="Helical" evidence="1">
    <location>
        <begin position="177"/>
        <end position="196"/>
    </location>
</feature>
<dbReference type="AlphaFoldDB" id="A0AA51MME7"/>
<reference evidence="4 5" key="1">
    <citation type="submission" date="2023-08" db="EMBL/GenBank/DDBJ databases">
        <title>New molecular markers tilS and rpoB for phylogenetic and monitoring studies of the genus Thiothrix biodiversity.</title>
        <authorList>
            <person name="Ravin N.V."/>
            <person name="Smolyakov D."/>
            <person name="Markov N.D."/>
            <person name="Beletsky A.V."/>
            <person name="Mardanov A.V."/>
            <person name="Rudenko T.S."/>
            <person name="Grabovich M.Y."/>
        </authorList>
    </citation>
    <scope>NUCLEOTIDE SEQUENCE</scope>
    <source>
        <strain evidence="4">DNT52</strain>
        <strain evidence="3 5">H33</strain>
    </source>
</reference>
<evidence type="ECO:0000313" key="5">
    <source>
        <dbReference type="Proteomes" id="UP001223336"/>
    </source>
</evidence>
<keyword evidence="5" id="KW-1185">Reference proteome</keyword>
<evidence type="ECO:0000259" key="2">
    <source>
        <dbReference type="Pfam" id="PF14340"/>
    </source>
</evidence>
<dbReference type="InterPro" id="IPR025508">
    <property type="entry name" value="DUF4395"/>
</dbReference>
<name>A0AA51MME7_9GAMM</name>
<evidence type="ECO:0000313" key="4">
    <source>
        <dbReference type="EMBL" id="WML85007.1"/>
    </source>
</evidence>
<protein>
    <submittedName>
        <fullName evidence="4">DUF4395 domain-containing protein</fullName>
    </submittedName>
</protein>
<keyword evidence="1" id="KW-0812">Transmembrane</keyword>
<evidence type="ECO:0000256" key="1">
    <source>
        <dbReference type="SAM" id="Phobius"/>
    </source>
</evidence>
<evidence type="ECO:0000313" key="3">
    <source>
        <dbReference type="EMBL" id="MDQ5769371.1"/>
    </source>
</evidence>
<dbReference type="Proteomes" id="UP001229862">
    <property type="component" value="Chromosome"/>
</dbReference>
<feature type="transmembrane region" description="Helical" evidence="1">
    <location>
        <begin position="123"/>
        <end position="150"/>
    </location>
</feature>
<feature type="transmembrane region" description="Helical" evidence="1">
    <location>
        <begin position="51"/>
        <end position="68"/>
    </location>
</feature>
<proteinExistence type="predicted"/>
<gene>
    <name evidence="3" type="ORF">RCC75_12575</name>
    <name evidence="4" type="ORF">RCG00_11890</name>
</gene>
<keyword evidence="1" id="KW-0472">Membrane</keyword>
<feature type="transmembrane region" description="Helical" evidence="1">
    <location>
        <begin position="98"/>
        <end position="117"/>
    </location>
</feature>
<feature type="domain" description="DUF4395" evidence="2">
    <location>
        <begin position="20"/>
        <end position="154"/>
    </location>
</feature>
<dbReference type="Proteomes" id="UP001223336">
    <property type="component" value="Unassembled WGS sequence"/>
</dbReference>